<protein>
    <submittedName>
        <fullName evidence="1">Uncharacterized protein</fullName>
    </submittedName>
</protein>
<dbReference type="EMBL" id="CP017782">
    <property type="protein sequence ID" value="AOZ71172.1"/>
    <property type="molecule type" value="Genomic_DNA"/>
</dbReference>
<dbReference type="KEGG" id="rhp:LPB142_16935"/>
<dbReference type="AlphaFoldDB" id="A0A1D9MH19"/>
<keyword evidence="1" id="KW-0614">Plasmid</keyword>
<accession>A0A1D9MH19</accession>
<geneLocation type="plasmid" evidence="2">
    <name>pej01</name>
</geneLocation>
<proteinExistence type="predicted"/>
<evidence type="ECO:0000313" key="1">
    <source>
        <dbReference type="EMBL" id="AOZ71172.1"/>
    </source>
</evidence>
<organism evidence="1 2">
    <name type="scientific">Rhodobacter xanthinilyticus</name>
    <dbReference type="NCBI Taxonomy" id="1850250"/>
    <lineage>
        <taxon>Bacteria</taxon>
        <taxon>Pseudomonadati</taxon>
        <taxon>Pseudomonadota</taxon>
        <taxon>Alphaproteobacteria</taxon>
        <taxon>Rhodobacterales</taxon>
        <taxon>Rhodobacter group</taxon>
        <taxon>Rhodobacter</taxon>
    </lineage>
</organism>
<keyword evidence="2" id="KW-1185">Reference proteome</keyword>
<dbReference type="Proteomes" id="UP000176562">
    <property type="component" value="Plasmid pEJ01"/>
</dbReference>
<gene>
    <name evidence="1" type="ORF">LPB142_16935</name>
</gene>
<reference evidence="1 2" key="1">
    <citation type="submission" date="2016-10" db="EMBL/GenBank/DDBJ databases">
        <title>Rhodobacter sp. LPB0142, isolated from sea water.</title>
        <authorList>
            <person name="Kim E."/>
            <person name="Yi H."/>
        </authorList>
    </citation>
    <scope>NUCLEOTIDE SEQUENCE [LARGE SCALE GENOMIC DNA]</scope>
    <source>
        <strain evidence="1 2">LPB0142</strain>
        <plasmid evidence="2">Plasmid pej01</plasmid>
    </source>
</reference>
<evidence type="ECO:0000313" key="2">
    <source>
        <dbReference type="Proteomes" id="UP000176562"/>
    </source>
</evidence>
<name>A0A1D9MH19_9RHOB</name>
<sequence length="135" mass="15194">MWQRYSREYQNIVPYEVEADSPVILVQRNAGPNPMRSALQSLGFDVLSGGHGICSEVIPVIAVALTDLADCEIRDRLRELIGHWPDARLFCISCTAMTFPDQADWHDDGETSERLFESGLGNFFNLEGDNVVFCR</sequence>